<protein>
    <recommendedName>
        <fullName evidence="4">25S rRNA adenine-N(1) methyltransferase</fullName>
        <ecNumber evidence="4">2.1.1.-</ecNumber>
    </recommendedName>
</protein>
<dbReference type="InterPro" id="IPR029063">
    <property type="entry name" value="SAM-dependent_MTases_sf"/>
</dbReference>
<feature type="compositionally biased region" description="Low complexity" evidence="5">
    <location>
        <begin position="23"/>
        <end position="42"/>
    </location>
</feature>
<comment type="similarity">
    <text evidence="4">Belongs to the BMT2 family.</text>
</comment>
<organism evidence="6 7">
    <name type="scientific">Schizopora paradoxa</name>
    <dbReference type="NCBI Taxonomy" id="27342"/>
    <lineage>
        <taxon>Eukaryota</taxon>
        <taxon>Fungi</taxon>
        <taxon>Dikarya</taxon>
        <taxon>Basidiomycota</taxon>
        <taxon>Agaricomycotina</taxon>
        <taxon>Agaricomycetes</taxon>
        <taxon>Hymenochaetales</taxon>
        <taxon>Schizoporaceae</taxon>
        <taxon>Schizopora</taxon>
    </lineage>
</organism>
<feature type="binding site" evidence="4">
    <location>
        <position position="153"/>
    </location>
    <ligand>
        <name>S-adenosyl-L-methionine</name>
        <dbReference type="ChEBI" id="CHEBI:59789"/>
    </ligand>
</feature>
<keyword evidence="7" id="KW-1185">Reference proteome</keyword>
<comment type="function">
    <text evidence="4">S-adenosyl-L-methionine-dependent methyltransferase that specifically methylates the N(1) position of an adenine present in helix 65 in 25S rRNA.</text>
</comment>
<dbReference type="InParanoid" id="A0A0H2RZK6"/>
<name>A0A0H2RZK6_9AGAM</name>
<proteinExistence type="inferred from homology"/>
<feature type="binding site" evidence="4">
    <location>
        <position position="133"/>
    </location>
    <ligand>
        <name>S-adenosyl-L-methionine</name>
        <dbReference type="ChEBI" id="CHEBI:59789"/>
    </ligand>
</feature>
<evidence type="ECO:0000256" key="3">
    <source>
        <dbReference type="ARBA" id="ARBA00022691"/>
    </source>
</evidence>
<dbReference type="GO" id="GO:0016433">
    <property type="term" value="F:rRNA (adenine) methyltransferase activity"/>
    <property type="evidence" value="ECO:0007669"/>
    <property type="project" value="UniProtKB-UniRule"/>
</dbReference>
<dbReference type="HAMAP" id="MF_03044">
    <property type="entry name" value="BMT2"/>
    <property type="match status" value="1"/>
</dbReference>
<dbReference type="PANTHER" id="PTHR21008">
    <property type="entry name" value="S-ADENOSYLMETHIONINE SENSOR UPSTREAM OF MTORC1-RELATED"/>
    <property type="match status" value="1"/>
</dbReference>
<dbReference type="STRING" id="27342.A0A0H2RZK6"/>
<reference evidence="6 7" key="1">
    <citation type="submission" date="2015-04" db="EMBL/GenBank/DDBJ databases">
        <title>Complete genome sequence of Schizopora paradoxa KUC8140, a cosmopolitan wood degrader in East Asia.</title>
        <authorList>
            <consortium name="DOE Joint Genome Institute"/>
            <person name="Min B."/>
            <person name="Park H."/>
            <person name="Jang Y."/>
            <person name="Kim J.-J."/>
            <person name="Kim K.H."/>
            <person name="Pangilinan J."/>
            <person name="Lipzen A."/>
            <person name="Riley R."/>
            <person name="Grigoriev I.V."/>
            <person name="Spatafora J.W."/>
            <person name="Choi I.-G."/>
        </authorList>
    </citation>
    <scope>NUCLEOTIDE SEQUENCE [LARGE SCALE GENOMIC DNA]</scope>
    <source>
        <strain evidence="6 7">KUC8140</strain>
    </source>
</reference>
<gene>
    <name evidence="6" type="ORF">SCHPADRAFT_825609</name>
</gene>
<dbReference type="AlphaFoldDB" id="A0A0H2RZK6"/>
<evidence type="ECO:0000313" key="7">
    <source>
        <dbReference type="Proteomes" id="UP000053477"/>
    </source>
</evidence>
<keyword evidence="1 4" id="KW-0489">Methyltransferase</keyword>
<evidence type="ECO:0000256" key="2">
    <source>
        <dbReference type="ARBA" id="ARBA00022679"/>
    </source>
</evidence>
<dbReference type="EMBL" id="KQ085937">
    <property type="protein sequence ID" value="KLO14898.1"/>
    <property type="molecule type" value="Genomic_DNA"/>
</dbReference>
<dbReference type="PANTHER" id="PTHR21008:SF1">
    <property type="entry name" value="25S RRNA (ADENINE(2142)-N(1))-METHYLTRANSFERASE"/>
    <property type="match status" value="1"/>
</dbReference>
<keyword evidence="2 4" id="KW-0808">Transferase</keyword>
<dbReference type="Proteomes" id="UP000053477">
    <property type="component" value="Unassembled WGS sequence"/>
</dbReference>
<evidence type="ECO:0000256" key="4">
    <source>
        <dbReference type="HAMAP-Rule" id="MF_03044"/>
    </source>
</evidence>
<evidence type="ECO:0000256" key="1">
    <source>
        <dbReference type="ARBA" id="ARBA00022603"/>
    </source>
</evidence>
<evidence type="ECO:0000313" key="6">
    <source>
        <dbReference type="EMBL" id="KLO14898.1"/>
    </source>
</evidence>
<dbReference type="EC" id="2.1.1.-" evidence="4"/>
<dbReference type="FunCoup" id="A0A0H2RZK6">
    <property type="interactions" value="65"/>
</dbReference>
<sequence length="300" mass="33917">MTKSRKKKAPVTSEVISARKTSAKSSIIGGSSSSSSSTPQSSRTVIRKFHVLLKRKAQLEKKKACPETSAALDELDKEVEELGGLAAYQRMSSIGQGEDRGGGSEKVFIGWLREMEMHKREGSTTKLRLLEVGALKHDNYASCSSWIDCEPIDLRSRHPAIREQDFLRILDDETLHQRERWDAISLSLVVNFVADARDRGRMLCIAYDMLKADGLLFLALPLPCVSNSRYMTLEHLEHLMLSIGFAKLRERWKVGGKMAYWLFRKCTLPSRSQERAIVGFEKKKVLREGGQRNNFSILLD</sequence>
<comment type="subcellular location">
    <subcellularLocation>
        <location evidence="4">Nucleus</location>
        <location evidence="4">Nucleolus</location>
    </subcellularLocation>
</comment>
<feature type="region of interest" description="Disordered" evidence="5">
    <location>
        <begin position="1"/>
        <end position="43"/>
    </location>
</feature>
<keyword evidence="4" id="KW-0539">Nucleus</keyword>
<dbReference type="GO" id="GO:0005730">
    <property type="term" value="C:nucleolus"/>
    <property type="evidence" value="ECO:0007669"/>
    <property type="project" value="UniProtKB-SubCell"/>
</dbReference>
<accession>A0A0H2RZK6</accession>
<dbReference type="OrthoDB" id="5954793at2759"/>
<evidence type="ECO:0000256" key="5">
    <source>
        <dbReference type="SAM" id="MobiDB-lite"/>
    </source>
</evidence>
<keyword evidence="3 4" id="KW-0949">S-adenosyl-L-methionine</keyword>
<dbReference type="Pfam" id="PF11968">
    <property type="entry name" value="Bmt2"/>
    <property type="match status" value="1"/>
</dbReference>
<dbReference type="InterPro" id="IPR021867">
    <property type="entry name" value="Bmt2/SAMTOR"/>
</dbReference>
<dbReference type="SUPFAM" id="SSF53335">
    <property type="entry name" value="S-adenosyl-L-methionine-dependent methyltransferases"/>
    <property type="match status" value="1"/>
</dbReference>